<keyword evidence="3 4" id="KW-0002">3D-structure</keyword>
<dbReference type="SMR" id="Q6USC4"/>
<keyword evidence="1" id="KW-0749">Sporulation</keyword>
<dbReference type="TCDB" id="1.C.71.2.1">
    <property type="family name" value="the cytolytic delta endotoxin (cyt1/2) family"/>
</dbReference>
<dbReference type="PDB" id="1PP6">
    <property type="method" value="X-ray"/>
    <property type="resolution" value="3.20 A"/>
    <property type="chains" value="A/B/C/D/E=19-217"/>
</dbReference>
<dbReference type="PDB" id="1VGF">
    <property type="method" value="X-ray"/>
    <property type="resolution" value="2.60 A"/>
    <property type="chains" value="A/B=19-217"/>
</dbReference>
<reference evidence="3 4" key="2">
    <citation type="journal article" date="2004" name="J. Mol. Biol.">
        <title>Crystal structures and electron micrographs of fungal volvatoxin A2.</title>
        <authorList>
            <person name="Lin S.C."/>
            <person name="Lo Y.C."/>
            <person name="Lin J.Y."/>
            <person name="Liaw Y.C."/>
        </authorList>
    </citation>
    <scope>X-RAY CRYSTALLOGRAPHY (1.42 ANGSTROMS) OF 19-217</scope>
</reference>
<evidence type="ECO:0007829" key="4">
    <source>
        <dbReference type="PDB" id="1PP6"/>
    </source>
</evidence>
<dbReference type="EvolutionaryTrace" id="Q6USC4"/>
<name>Q6USC4_9AGAR</name>
<dbReference type="Gene3D" id="3.40.198.10">
    <property type="entry name" value="Delta-endotoxin CytB-like"/>
    <property type="match status" value="1"/>
</dbReference>
<dbReference type="InterPro" id="IPR035918">
    <property type="entry name" value="CytB_endotoxin-like_sf"/>
</dbReference>
<dbReference type="PDBsum" id="1PP6"/>
<dbReference type="GO" id="GO:0030435">
    <property type="term" value="P:sporulation resulting in formation of a cellular spore"/>
    <property type="evidence" value="ECO:0007669"/>
    <property type="project" value="UniProtKB-KW"/>
</dbReference>
<dbReference type="PDBsum" id="1PP0"/>
<accession>Q6USC4</accession>
<proteinExistence type="evidence at protein level"/>
<dbReference type="AlphaFoldDB" id="Q6USC4"/>
<dbReference type="PDBsum" id="1VGF"/>
<dbReference type="InterPro" id="IPR001615">
    <property type="entry name" value="Endotoxin_CytB"/>
</dbReference>
<dbReference type="Pfam" id="PF01338">
    <property type="entry name" value="Bac_thur_toxin"/>
    <property type="match status" value="1"/>
</dbReference>
<sequence>MSESELKVNQAVLSLVAAASDDNVFQPVDQLPEDLIPSSIQVLKFSGKYLKLEQDKAYFDWPGFKTAIDNYTGEDLSFDKYDQSTINQQSQEVGAMVDKIAKFLHDAFAAVVDLSKLAAIILNTFTNLEEESSSGFLQFNTNNVKKNSSWEYRVLFSVPFGDNAPSYFYSLVTTILITADIEEKTGWWGLTSSTKKNFAVQIDALELVVKKGFKAPN</sequence>
<dbReference type="PDB" id="1PP0">
    <property type="method" value="X-ray"/>
    <property type="resolution" value="1.42 A"/>
    <property type="chains" value="A/B/C/D=19-217"/>
</dbReference>
<dbReference type="SUPFAM" id="SSF55676">
    <property type="entry name" value="CytB endotoxin-like"/>
    <property type="match status" value="1"/>
</dbReference>
<dbReference type="PDBsum" id="1VCY"/>
<evidence type="ECO:0000256" key="1">
    <source>
        <dbReference type="ARBA" id="ARBA00022969"/>
    </source>
</evidence>
<evidence type="ECO:0007829" key="3">
    <source>
        <dbReference type="PDB" id="1PP0"/>
    </source>
</evidence>
<dbReference type="EMBL" id="AY362729">
    <property type="protein sequence ID" value="AAQ92757.1"/>
    <property type="molecule type" value="mRNA"/>
</dbReference>
<reference evidence="2" key="1">
    <citation type="submission" date="2003-08" db="EMBL/GenBank/DDBJ databases">
        <title>Nucleotide sequence of volvatoxin A2.</title>
        <authorList>
            <person name="Weng Y.-P."/>
            <person name="Lin J.-Y."/>
        </authorList>
    </citation>
    <scope>NUCLEOTIDE SEQUENCE</scope>
</reference>
<dbReference type="PDB" id="1VCY">
    <property type="method" value="X-ray"/>
    <property type="resolution" value="2.60 A"/>
    <property type="chains" value="A=1-217"/>
</dbReference>
<organism evidence="2">
    <name type="scientific">Volvariella volvacea</name>
    <dbReference type="NCBI Taxonomy" id="36659"/>
    <lineage>
        <taxon>Eukaryota</taxon>
        <taxon>Fungi</taxon>
        <taxon>Dikarya</taxon>
        <taxon>Basidiomycota</taxon>
        <taxon>Agaricomycotina</taxon>
        <taxon>Agaricomycetes</taxon>
        <taxon>Agaricomycetidae</taxon>
        <taxon>Agaricales</taxon>
        <taxon>Pluteineae</taxon>
        <taxon>Pluteaceae</taxon>
        <taxon>Volvariella</taxon>
    </lineage>
</organism>
<protein>
    <submittedName>
        <fullName evidence="2">Volvatoxin A2</fullName>
    </submittedName>
</protein>
<evidence type="ECO:0000313" key="2">
    <source>
        <dbReference type="EMBL" id="AAQ92757.1"/>
    </source>
</evidence>
<dbReference type="GO" id="GO:0005576">
    <property type="term" value="C:extracellular region"/>
    <property type="evidence" value="ECO:0007669"/>
    <property type="project" value="InterPro"/>
</dbReference>